<proteinExistence type="predicted"/>
<evidence type="ECO:0000313" key="3">
    <source>
        <dbReference type="EMBL" id="KAK8892627.1"/>
    </source>
</evidence>
<dbReference type="EMBL" id="JAPFFF010000004">
    <property type="protein sequence ID" value="KAK8892627.1"/>
    <property type="molecule type" value="Genomic_DNA"/>
</dbReference>
<feature type="transmembrane region" description="Helical" evidence="1">
    <location>
        <begin position="313"/>
        <end position="335"/>
    </location>
</feature>
<feature type="domain" description="Protein kinase" evidence="2">
    <location>
        <begin position="180"/>
        <end position="336"/>
    </location>
</feature>
<dbReference type="InterPro" id="IPR011009">
    <property type="entry name" value="Kinase-like_dom_sf"/>
</dbReference>
<dbReference type="PANTHER" id="PTHR27006:SF586">
    <property type="entry name" value="CYSTEINE-RICH RECEPTOR-LIKE PROTEIN KINASE 10"/>
    <property type="match status" value="1"/>
</dbReference>
<keyword evidence="1" id="KW-0472">Membrane</keyword>
<gene>
    <name evidence="3" type="ORF">M9Y10_029866</name>
</gene>
<evidence type="ECO:0000313" key="4">
    <source>
        <dbReference type="Proteomes" id="UP001470230"/>
    </source>
</evidence>
<dbReference type="InterPro" id="IPR000719">
    <property type="entry name" value="Prot_kinase_dom"/>
</dbReference>
<sequence>MSYNNNPFKPSPILNVISSNTNILICIEKECLIIENINISLVAKIINNLRENRNSVIDASENCQNSDEENTKIKDELLNFGNNITKDLKKNEFVTYTFRPIAIFLIWRYFYPTQYFKDPSFFNINQPNKLNEELILKNKIWNYLFTKEDDPKLDEILNELQLINIEKNQDNILIFSSKDFIKLRLVYQNIQSDFHLVIHRESLYIYLMKSIKYNGDCQHENENEINFCSQYSNRCLTHFYGFVKEKDEIIGIIYEFMCRDNLDLFVRKNPSSINKIYSLTAIIRIFQGMNYIHSNSLINRDLKPANVLLDNNYLPYLIFYFHFLRAFFWLICLYFL</sequence>
<dbReference type="Pfam" id="PF00069">
    <property type="entry name" value="Pkinase"/>
    <property type="match status" value="1"/>
</dbReference>
<keyword evidence="1" id="KW-1133">Transmembrane helix</keyword>
<organism evidence="3 4">
    <name type="scientific">Tritrichomonas musculus</name>
    <dbReference type="NCBI Taxonomy" id="1915356"/>
    <lineage>
        <taxon>Eukaryota</taxon>
        <taxon>Metamonada</taxon>
        <taxon>Parabasalia</taxon>
        <taxon>Tritrichomonadida</taxon>
        <taxon>Tritrichomonadidae</taxon>
        <taxon>Tritrichomonas</taxon>
    </lineage>
</organism>
<accession>A0ABR2KNA5</accession>
<name>A0ABR2KNA5_9EUKA</name>
<evidence type="ECO:0000259" key="2">
    <source>
        <dbReference type="PROSITE" id="PS50011"/>
    </source>
</evidence>
<dbReference type="SUPFAM" id="SSF56112">
    <property type="entry name" value="Protein kinase-like (PK-like)"/>
    <property type="match status" value="1"/>
</dbReference>
<keyword evidence="1" id="KW-0812">Transmembrane</keyword>
<protein>
    <recommendedName>
        <fullName evidence="2">Protein kinase domain-containing protein</fullName>
    </recommendedName>
</protein>
<dbReference type="Gene3D" id="1.10.510.10">
    <property type="entry name" value="Transferase(Phosphotransferase) domain 1"/>
    <property type="match status" value="1"/>
</dbReference>
<dbReference type="Proteomes" id="UP001470230">
    <property type="component" value="Unassembled WGS sequence"/>
</dbReference>
<keyword evidence="4" id="KW-1185">Reference proteome</keyword>
<comment type="caution">
    <text evidence="3">The sequence shown here is derived from an EMBL/GenBank/DDBJ whole genome shotgun (WGS) entry which is preliminary data.</text>
</comment>
<evidence type="ECO:0000256" key="1">
    <source>
        <dbReference type="SAM" id="Phobius"/>
    </source>
</evidence>
<dbReference type="PANTHER" id="PTHR27006">
    <property type="entry name" value="PROMASTIGOTE SURFACE ANTIGEN PROTEIN PSA"/>
    <property type="match status" value="1"/>
</dbReference>
<reference evidence="3 4" key="1">
    <citation type="submission" date="2024-04" db="EMBL/GenBank/DDBJ databases">
        <title>Tritrichomonas musculus Genome.</title>
        <authorList>
            <person name="Alves-Ferreira E."/>
            <person name="Grigg M."/>
            <person name="Lorenzi H."/>
            <person name="Galac M."/>
        </authorList>
    </citation>
    <scope>NUCLEOTIDE SEQUENCE [LARGE SCALE GENOMIC DNA]</scope>
    <source>
        <strain evidence="3 4">EAF2021</strain>
    </source>
</reference>
<dbReference type="PROSITE" id="PS50011">
    <property type="entry name" value="PROTEIN_KINASE_DOM"/>
    <property type="match status" value="1"/>
</dbReference>